<dbReference type="PANTHER" id="PTHR45749:SF34">
    <property type="entry name" value="ZINC FINGER MYM-TYPE PROTEIN 1-LIKE"/>
    <property type="match status" value="1"/>
</dbReference>
<dbReference type="InterPro" id="IPR006580">
    <property type="entry name" value="Znf_TTF"/>
</dbReference>
<evidence type="ECO:0000256" key="1">
    <source>
        <dbReference type="SAM" id="MobiDB-lite"/>
    </source>
</evidence>
<accession>A0A811MIM8</accession>
<reference evidence="3" key="1">
    <citation type="submission" date="2020-10" db="EMBL/GenBank/DDBJ databases">
        <authorList>
            <person name="Han B."/>
            <person name="Lu T."/>
            <person name="Zhao Q."/>
            <person name="Huang X."/>
            <person name="Zhao Y."/>
        </authorList>
    </citation>
    <scope>NUCLEOTIDE SEQUENCE</scope>
</reference>
<dbReference type="EMBL" id="CAJGYO010000001">
    <property type="protein sequence ID" value="CAD6206936.1"/>
    <property type="molecule type" value="Genomic_DNA"/>
</dbReference>
<dbReference type="SMART" id="SM00597">
    <property type="entry name" value="ZnF_TTF"/>
    <property type="match status" value="1"/>
</dbReference>
<feature type="domain" description="TTF-type" evidence="2">
    <location>
        <begin position="139"/>
        <end position="213"/>
    </location>
</feature>
<feature type="compositionally biased region" description="Low complexity" evidence="1">
    <location>
        <begin position="23"/>
        <end position="39"/>
    </location>
</feature>
<evidence type="ECO:0000313" key="3">
    <source>
        <dbReference type="EMBL" id="CAD6206936.1"/>
    </source>
</evidence>
<dbReference type="OrthoDB" id="695873at2759"/>
<protein>
    <recommendedName>
        <fullName evidence="2">TTF-type domain-containing protein</fullName>
    </recommendedName>
</protein>
<gene>
    <name evidence="3" type="ORF">NCGR_LOCUS4563</name>
</gene>
<dbReference type="AlphaFoldDB" id="A0A811MIM8"/>
<evidence type="ECO:0000313" key="4">
    <source>
        <dbReference type="Proteomes" id="UP000604825"/>
    </source>
</evidence>
<organism evidence="3 4">
    <name type="scientific">Miscanthus lutarioriparius</name>
    <dbReference type="NCBI Taxonomy" id="422564"/>
    <lineage>
        <taxon>Eukaryota</taxon>
        <taxon>Viridiplantae</taxon>
        <taxon>Streptophyta</taxon>
        <taxon>Embryophyta</taxon>
        <taxon>Tracheophyta</taxon>
        <taxon>Spermatophyta</taxon>
        <taxon>Magnoliopsida</taxon>
        <taxon>Liliopsida</taxon>
        <taxon>Poales</taxon>
        <taxon>Poaceae</taxon>
        <taxon>PACMAD clade</taxon>
        <taxon>Panicoideae</taxon>
        <taxon>Andropogonodae</taxon>
        <taxon>Andropogoneae</taxon>
        <taxon>Saccharinae</taxon>
        <taxon>Miscanthus</taxon>
    </lineage>
</organism>
<proteinExistence type="predicted"/>
<dbReference type="Proteomes" id="UP000604825">
    <property type="component" value="Unassembled WGS sequence"/>
</dbReference>
<feature type="compositionally biased region" description="Basic and acidic residues" evidence="1">
    <location>
        <begin position="72"/>
        <end position="82"/>
    </location>
</feature>
<name>A0A811MIM8_9POAL</name>
<comment type="caution">
    <text evidence="3">The sequence shown here is derived from an EMBL/GenBank/DDBJ whole genome shotgun (WGS) entry which is preliminary data.</text>
</comment>
<feature type="region of interest" description="Disordered" evidence="1">
    <location>
        <begin position="1"/>
        <end position="82"/>
    </location>
</feature>
<dbReference type="PANTHER" id="PTHR45749">
    <property type="match status" value="1"/>
</dbReference>
<evidence type="ECO:0000259" key="2">
    <source>
        <dbReference type="SMART" id="SM00597"/>
    </source>
</evidence>
<keyword evidence="4" id="KW-1185">Reference proteome</keyword>
<sequence length="213" mass="24397">MARRPAAPTPLSKKRYKKLDLKSFFPSTNSTSGSNSGPSTRESGNVVVPESEEQEELRDSEPHPVETVQNVEHQEPSSHEQDVEGIKVFNPDVHLVSDPSLRVAIDQFHPDIRDDVRMAYLVKGPTKPYGHNFPKKPNDKRVFLKNWLQQYDWLEYSVAKDAAFCFYCFLFKQKPLETHFGHDAFSKEGYRNWKNAYNGFPQHVGGPTSCEIK</sequence>